<keyword evidence="1" id="KW-0472">Membrane</keyword>
<sequence length="267" mass="30082">MHLSTSTCPNCETALQADFRYCPGCSQTTHLHRFSIGHIAHEAVHTVLHVDTTIVGLARELAVRPGVAAYEYIVLGKRKKYFSPFVFLLLVLGLELFVYSTIKPFTKNSPPSSTTQPAGNVSRGTQRELRLTQVEMMQFVERNSKQASVLAIPLLALAGWLAFRRRGVNYAEHVVINVFIMCITSSWSILLILLTDYLRPPWIVISAMSFCVSVTYIAVCYHQFFRRSQPISWLRAISVAVLSYSGLFVIQFIVMLVYLLTKLFQGA</sequence>
<feature type="transmembrane region" description="Helical" evidence="1">
    <location>
        <begin position="81"/>
        <end position="102"/>
    </location>
</feature>
<feature type="transmembrane region" description="Helical" evidence="1">
    <location>
        <begin position="175"/>
        <end position="195"/>
    </location>
</feature>
<dbReference type="EMBL" id="WAEL01000003">
    <property type="protein sequence ID" value="NID10627.1"/>
    <property type="molecule type" value="Genomic_DNA"/>
</dbReference>
<dbReference type="Proteomes" id="UP000606008">
    <property type="component" value="Unassembled WGS sequence"/>
</dbReference>
<keyword evidence="3" id="KW-1185">Reference proteome</keyword>
<gene>
    <name evidence="2" type="ORF">F7231_10640</name>
</gene>
<feature type="transmembrane region" description="Helical" evidence="1">
    <location>
        <begin position="146"/>
        <end position="163"/>
    </location>
</feature>
<name>A0ABX0QHT1_9BACT</name>
<evidence type="ECO:0000313" key="3">
    <source>
        <dbReference type="Proteomes" id="UP000606008"/>
    </source>
</evidence>
<keyword evidence="1" id="KW-1133">Transmembrane helix</keyword>
<organism evidence="2 3">
    <name type="scientific">Fibrivirga algicola</name>
    <dbReference type="NCBI Taxonomy" id="2950420"/>
    <lineage>
        <taxon>Bacteria</taxon>
        <taxon>Pseudomonadati</taxon>
        <taxon>Bacteroidota</taxon>
        <taxon>Cytophagia</taxon>
        <taxon>Cytophagales</taxon>
        <taxon>Spirosomataceae</taxon>
        <taxon>Fibrivirga</taxon>
    </lineage>
</organism>
<evidence type="ECO:0000256" key="1">
    <source>
        <dbReference type="SAM" id="Phobius"/>
    </source>
</evidence>
<feature type="transmembrane region" description="Helical" evidence="1">
    <location>
        <begin position="201"/>
        <end position="221"/>
    </location>
</feature>
<proteinExistence type="predicted"/>
<keyword evidence="1" id="KW-0812">Transmembrane</keyword>
<feature type="transmembrane region" description="Helical" evidence="1">
    <location>
        <begin position="233"/>
        <end position="260"/>
    </location>
</feature>
<evidence type="ECO:0000313" key="2">
    <source>
        <dbReference type="EMBL" id="NID10627.1"/>
    </source>
</evidence>
<accession>A0ABX0QHT1</accession>
<comment type="caution">
    <text evidence="2">The sequence shown here is derived from an EMBL/GenBank/DDBJ whole genome shotgun (WGS) entry which is preliminary data.</text>
</comment>
<protein>
    <submittedName>
        <fullName evidence="2">Zinc ribbon domain-containing protein</fullName>
    </submittedName>
</protein>
<reference evidence="2" key="1">
    <citation type="submission" date="2024-05" db="EMBL/GenBank/DDBJ databases">
        <authorList>
            <person name="Jung D.-H."/>
        </authorList>
    </citation>
    <scope>NUCLEOTIDE SEQUENCE</scope>
    <source>
        <strain evidence="2">JA-25</strain>
    </source>
</reference>